<dbReference type="EMBL" id="DUZY01000001">
    <property type="protein sequence ID" value="DAD18875.1"/>
    <property type="molecule type" value="Genomic_DNA"/>
</dbReference>
<accession>A0A822XJC7</accession>
<evidence type="ECO:0000313" key="2">
    <source>
        <dbReference type="Proteomes" id="UP000607653"/>
    </source>
</evidence>
<comment type="caution">
    <text evidence="1">The sequence shown here is derived from an EMBL/GenBank/DDBJ whole genome shotgun (WGS) entry which is preliminary data.</text>
</comment>
<proteinExistence type="predicted"/>
<gene>
    <name evidence="1" type="ORF">HUJ06_020338</name>
</gene>
<organism evidence="1 2">
    <name type="scientific">Nelumbo nucifera</name>
    <name type="common">Sacred lotus</name>
    <dbReference type="NCBI Taxonomy" id="4432"/>
    <lineage>
        <taxon>Eukaryota</taxon>
        <taxon>Viridiplantae</taxon>
        <taxon>Streptophyta</taxon>
        <taxon>Embryophyta</taxon>
        <taxon>Tracheophyta</taxon>
        <taxon>Spermatophyta</taxon>
        <taxon>Magnoliopsida</taxon>
        <taxon>Proteales</taxon>
        <taxon>Nelumbonaceae</taxon>
        <taxon>Nelumbo</taxon>
    </lineage>
</organism>
<name>A0A822XJC7_NELNU</name>
<protein>
    <submittedName>
        <fullName evidence="1">Uncharacterized protein</fullName>
    </submittedName>
</protein>
<dbReference type="AlphaFoldDB" id="A0A822XJC7"/>
<evidence type="ECO:0000313" key="1">
    <source>
        <dbReference type="EMBL" id="DAD18875.1"/>
    </source>
</evidence>
<reference evidence="1 2" key="1">
    <citation type="journal article" date="2020" name="Mol. Biol. Evol.">
        <title>Distinct Expression and Methylation Patterns for Genes with Different Fates following a Single Whole-Genome Duplication in Flowering Plants.</title>
        <authorList>
            <person name="Shi T."/>
            <person name="Rahmani R.S."/>
            <person name="Gugger P.F."/>
            <person name="Wang M."/>
            <person name="Li H."/>
            <person name="Zhang Y."/>
            <person name="Li Z."/>
            <person name="Wang Q."/>
            <person name="Van de Peer Y."/>
            <person name="Marchal K."/>
            <person name="Chen J."/>
        </authorList>
    </citation>
    <scope>NUCLEOTIDE SEQUENCE [LARGE SCALE GENOMIC DNA]</scope>
    <source>
        <tissue evidence="1">Leaf</tissue>
    </source>
</reference>
<sequence length="76" mass="8529">MGFESPSPRELLSLSSFLILSFPAIMKGERTRPSCFSLYATVWRASMALFTLLSEGEPVSSSKILATFLFCPSRFW</sequence>
<keyword evidence="2" id="KW-1185">Reference proteome</keyword>
<dbReference type="Proteomes" id="UP000607653">
    <property type="component" value="Unassembled WGS sequence"/>
</dbReference>